<keyword evidence="1" id="KW-1133">Transmembrane helix</keyword>
<comment type="caution">
    <text evidence="2">The sequence shown here is derived from an EMBL/GenBank/DDBJ whole genome shotgun (WGS) entry which is preliminary data.</text>
</comment>
<evidence type="ECO:0000256" key="1">
    <source>
        <dbReference type="SAM" id="Phobius"/>
    </source>
</evidence>
<protein>
    <submittedName>
        <fullName evidence="2">Uncharacterized protein</fullName>
    </submittedName>
</protein>
<dbReference type="AlphaFoldDB" id="A0A2M8EXJ8"/>
<accession>A0A2M8EXJ8</accession>
<evidence type="ECO:0000313" key="2">
    <source>
        <dbReference type="EMBL" id="PJC30743.1"/>
    </source>
</evidence>
<organism evidence="2 3">
    <name type="scientific">Candidatus Roizmanbacteria bacterium CG_4_9_14_0_2_um_filter_39_13</name>
    <dbReference type="NCBI Taxonomy" id="1974839"/>
    <lineage>
        <taxon>Bacteria</taxon>
        <taxon>Candidatus Roizmaniibacteriota</taxon>
    </lineage>
</organism>
<evidence type="ECO:0000313" key="3">
    <source>
        <dbReference type="Proteomes" id="UP000231383"/>
    </source>
</evidence>
<gene>
    <name evidence="2" type="ORF">CO051_04950</name>
</gene>
<keyword evidence="1" id="KW-0472">Membrane</keyword>
<name>A0A2M8EXJ8_9BACT</name>
<sequence length="191" mass="22418">MKFIHATKPSKIMKIKKKYHKYYLLSFAVIIIMTYSLLFANVLNLKKGPQKYVEIAATPTQQQKVYEEREYVSELGFKITVPEGYALVENFNDMEIVNIGSKGTIYLHRISTNYETVNEYVDDLEEKNHLNFGKKSVFIPTQYFSIATIEDSEKMIFIYPDKWVVYTFSTSSPELYGDLEKIVQSFEYFEK</sequence>
<keyword evidence="1" id="KW-0812">Transmembrane</keyword>
<dbReference type="EMBL" id="PFSC01000127">
    <property type="protein sequence ID" value="PJC30743.1"/>
    <property type="molecule type" value="Genomic_DNA"/>
</dbReference>
<proteinExistence type="predicted"/>
<feature type="transmembrane region" description="Helical" evidence="1">
    <location>
        <begin position="21"/>
        <end position="43"/>
    </location>
</feature>
<reference evidence="3" key="1">
    <citation type="submission" date="2017-09" db="EMBL/GenBank/DDBJ databases">
        <title>Depth-based differentiation of microbial function through sediment-hosted aquifers and enrichment of novel symbionts in the deep terrestrial subsurface.</title>
        <authorList>
            <person name="Probst A.J."/>
            <person name="Ladd B."/>
            <person name="Jarett J.K."/>
            <person name="Geller-Mcgrath D.E."/>
            <person name="Sieber C.M.K."/>
            <person name="Emerson J.B."/>
            <person name="Anantharaman K."/>
            <person name="Thomas B.C."/>
            <person name="Malmstrom R."/>
            <person name="Stieglmeier M."/>
            <person name="Klingl A."/>
            <person name="Woyke T."/>
            <person name="Ryan C.M."/>
            <person name="Banfield J.F."/>
        </authorList>
    </citation>
    <scope>NUCLEOTIDE SEQUENCE [LARGE SCALE GENOMIC DNA]</scope>
</reference>
<dbReference type="Proteomes" id="UP000231383">
    <property type="component" value="Unassembled WGS sequence"/>
</dbReference>